<accession>A0A0E9TZ73</accession>
<reference evidence="1" key="1">
    <citation type="submission" date="2014-11" db="EMBL/GenBank/DDBJ databases">
        <authorList>
            <person name="Amaro Gonzalez C."/>
        </authorList>
    </citation>
    <scope>NUCLEOTIDE SEQUENCE</scope>
</reference>
<protein>
    <submittedName>
        <fullName evidence="1">Uncharacterized protein</fullName>
    </submittedName>
</protein>
<reference evidence="1" key="2">
    <citation type="journal article" date="2015" name="Fish Shellfish Immunol.">
        <title>Early steps in the European eel (Anguilla anguilla)-Vibrio vulnificus interaction in the gills: Role of the RtxA13 toxin.</title>
        <authorList>
            <person name="Callol A."/>
            <person name="Pajuelo D."/>
            <person name="Ebbesson L."/>
            <person name="Teles M."/>
            <person name="MacKenzie S."/>
            <person name="Amaro C."/>
        </authorList>
    </citation>
    <scope>NUCLEOTIDE SEQUENCE</scope>
</reference>
<dbReference type="EMBL" id="GBXM01049746">
    <property type="protein sequence ID" value="JAH58831.1"/>
    <property type="molecule type" value="Transcribed_RNA"/>
</dbReference>
<evidence type="ECO:0000313" key="1">
    <source>
        <dbReference type="EMBL" id="JAH58831.1"/>
    </source>
</evidence>
<proteinExistence type="predicted"/>
<dbReference type="AlphaFoldDB" id="A0A0E9TZ73"/>
<sequence length="17" mass="2088">MSSRFRARLCSSEWRLC</sequence>
<name>A0A0E9TZ73_ANGAN</name>
<organism evidence="1">
    <name type="scientific">Anguilla anguilla</name>
    <name type="common">European freshwater eel</name>
    <name type="synonym">Muraena anguilla</name>
    <dbReference type="NCBI Taxonomy" id="7936"/>
    <lineage>
        <taxon>Eukaryota</taxon>
        <taxon>Metazoa</taxon>
        <taxon>Chordata</taxon>
        <taxon>Craniata</taxon>
        <taxon>Vertebrata</taxon>
        <taxon>Euteleostomi</taxon>
        <taxon>Actinopterygii</taxon>
        <taxon>Neopterygii</taxon>
        <taxon>Teleostei</taxon>
        <taxon>Anguilliformes</taxon>
        <taxon>Anguillidae</taxon>
        <taxon>Anguilla</taxon>
    </lineage>
</organism>